<dbReference type="EMBL" id="UINC01011690">
    <property type="protein sequence ID" value="SVA51436.1"/>
    <property type="molecule type" value="Genomic_DNA"/>
</dbReference>
<reference evidence="1" key="1">
    <citation type="submission" date="2018-05" db="EMBL/GenBank/DDBJ databases">
        <authorList>
            <person name="Lanie J.A."/>
            <person name="Ng W.-L."/>
            <person name="Kazmierczak K.M."/>
            <person name="Andrzejewski T.M."/>
            <person name="Davidsen T.M."/>
            <person name="Wayne K.J."/>
            <person name="Tettelin H."/>
            <person name="Glass J.I."/>
            <person name="Rusch D."/>
            <person name="Podicherti R."/>
            <person name="Tsui H.-C.T."/>
            <person name="Winkler M.E."/>
        </authorList>
    </citation>
    <scope>NUCLEOTIDE SEQUENCE</scope>
</reference>
<dbReference type="AlphaFoldDB" id="A0A381WFY9"/>
<organism evidence="1">
    <name type="scientific">marine metagenome</name>
    <dbReference type="NCBI Taxonomy" id="408172"/>
    <lineage>
        <taxon>unclassified sequences</taxon>
        <taxon>metagenomes</taxon>
        <taxon>ecological metagenomes</taxon>
    </lineage>
</organism>
<accession>A0A381WFY9</accession>
<proteinExistence type="predicted"/>
<gene>
    <name evidence="1" type="ORF">METZ01_LOCUS104290</name>
</gene>
<sequence length="251" mass="28116">MDLFDVDSLKEQIDKEENMDENENLMPAYGSENWNEYVMSKFEDRELIDGNPVCAGLRRVAEEVLGTIVSSRPTQVFPATDPDGPGRATVVFEIVVDWMDSGNYRTFADVADVWHGNTDDLFCAHPVATASTRAEGRALRKALKVKCLAAEELTRKKDVESIVRQTVQKPTDGEWKEEDSISTPQINFVDAKCKQLDVDVMSFINAGTDSYDSIKDVSKKKASKMLGALNEYQTKSKGIPESLKGYDSNWR</sequence>
<protein>
    <submittedName>
        <fullName evidence="1">Uncharacterized protein</fullName>
    </submittedName>
</protein>
<name>A0A381WFY9_9ZZZZ</name>
<evidence type="ECO:0000313" key="1">
    <source>
        <dbReference type="EMBL" id="SVA51436.1"/>
    </source>
</evidence>